<proteinExistence type="inferred from homology"/>
<organism evidence="9">
    <name type="scientific">bioreactor metagenome</name>
    <dbReference type="NCBI Taxonomy" id="1076179"/>
    <lineage>
        <taxon>unclassified sequences</taxon>
        <taxon>metagenomes</taxon>
        <taxon>ecological metagenomes</taxon>
    </lineage>
</organism>
<accession>A0A645EI81</accession>
<dbReference type="GO" id="GO:0032217">
    <property type="term" value="F:riboflavin transmembrane transporter activity"/>
    <property type="evidence" value="ECO:0007669"/>
    <property type="project" value="InterPro"/>
</dbReference>
<dbReference type="PIRSF" id="PIRSF037778">
    <property type="entry name" value="UCP037778_transp_RibU"/>
    <property type="match status" value="1"/>
</dbReference>
<keyword evidence="3" id="KW-0813">Transport</keyword>
<evidence type="ECO:0000313" key="9">
    <source>
        <dbReference type="EMBL" id="MPN00454.1"/>
    </source>
</evidence>
<comment type="caution">
    <text evidence="9">The sequence shown here is derived from an EMBL/GenBank/DDBJ whole genome shotgun (WGS) entry which is preliminary data.</text>
</comment>
<comment type="similarity">
    <text evidence="2">Belongs to the prokaryotic riboflavin transporter (P-RFT) (TC 2.A.87) family.</text>
</comment>
<feature type="transmembrane region" description="Helical" evidence="8">
    <location>
        <begin position="43"/>
        <end position="63"/>
    </location>
</feature>
<feature type="transmembrane region" description="Helical" evidence="8">
    <location>
        <begin position="12"/>
        <end position="31"/>
    </location>
</feature>
<evidence type="ECO:0000256" key="7">
    <source>
        <dbReference type="ARBA" id="ARBA00023136"/>
    </source>
</evidence>
<evidence type="ECO:0000256" key="6">
    <source>
        <dbReference type="ARBA" id="ARBA00022989"/>
    </source>
</evidence>
<dbReference type="EMBL" id="VSSQ01046483">
    <property type="protein sequence ID" value="MPN00454.1"/>
    <property type="molecule type" value="Genomic_DNA"/>
</dbReference>
<dbReference type="GO" id="GO:0005886">
    <property type="term" value="C:plasma membrane"/>
    <property type="evidence" value="ECO:0007669"/>
    <property type="project" value="UniProtKB-SubCell"/>
</dbReference>
<keyword evidence="6 8" id="KW-1133">Transmembrane helix</keyword>
<comment type="subcellular location">
    <subcellularLocation>
        <location evidence="1">Cell membrane</location>
        <topology evidence="1">Multi-pass membrane protein</topology>
    </subcellularLocation>
</comment>
<evidence type="ECO:0000256" key="1">
    <source>
        <dbReference type="ARBA" id="ARBA00004651"/>
    </source>
</evidence>
<dbReference type="PANTHER" id="PTHR38438">
    <property type="entry name" value="RIBOFLAVIN TRANSPORTER RIBU"/>
    <property type="match status" value="1"/>
</dbReference>
<evidence type="ECO:0000256" key="2">
    <source>
        <dbReference type="ARBA" id="ARBA00005540"/>
    </source>
</evidence>
<keyword evidence="5 8" id="KW-0812">Transmembrane</keyword>
<feature type="transmembrane region" description="Helical" evidence="8">
    <location>
        <begin position="107"/>
        <end position="134"/>
    </location>
</feature>
<dbReference type="Pfam" id="PF12822">
    <property type="entry name" value="ECF_trnsprt"/>
    <property type="match status" value="1"/>
</dbReference>
<dbReference type="PANTHER" id="PTHR38438:SF1">
    <property type="entry name" value="RIBOFLAVIN TRANSPORTER RIBU"/>
    <property type="match status" value="1"/>
</dbReference>
<evidence type="ECO:0000256" key="8">
    <source>
        <dbReference type="SAM" id="Phobius"/>
    </source>
</evidence>
<sequence length="191" mass="20812">MRNSKLQLVTKIGILSALAFLLYLIEFPLPLFPPFLKIDLGDLPAIIGAFALGPWVGVMIELIKNILHLVVRSSTGGIGEVGNFLTGSAYVLVAASMYFRNKSRKTAILGLTIGTIIMAAAMCFFNFFILIPAFTNSPVSMDNIPLILTAILPFNLIKGVVLSIVTLMLYKSLSPILHADVYNEVADKRAR</sequence>
<dbReference type="Gene3D" id="1.10.1760.20">
    <property type="match status" value="1"/>
</dbReference>
<keyword evidence="4" id="KW-1003">Cell membrane</keyword>
<evidence type="ECO:0000256" key="4">
    <source>
        <dbReference type="ARBA" id="ARBA00022475"/>
    </source>
</evidence>
<dbReference type="AlphaFoldDB" id="A0A645EI81"/>
<feature type="transmembrane region" description="Helical" evidence="8">
    <location>
        <begin position="146"/>
        <end position="170"/>
    </location>
</feature>
<dbReference type="InterPro" id="IPR025720">
    <property type="entry name" value="RibU"/>
</dbReference>
<name>A0A645EI81_9ZZZZ</name>
<reference evidence="9" key="1">
    <citation type="submission" date="2019-08" db="EMBL/GenBank/DDBJ databases">
        <authorList>
            <person name="Kucharzyk K."/>
            <person name="Murdoch R.W."/>
            <person name="Higgins S."/>
            <person name="Loffler F."/>
        </authorList>
    </citation>
    <scope>NUCLEOTIDE SEQUENCE</scope>
</reference>
<gene>
    <name evidence="9" type="primary">ribU_14</name>
    <name evidence="9" type="ORF">SDC9_147649</name>
</gene>
<protein>
    <submittedName>
        <fullName evidence="9">Riboflavin transporter RibU</fullName>
    </submittedName>
</protein>
<evidence type="ECO:0000256" key="3">
    <source>
        <dbReference type="ARBA" id="ARBA00022448"/>
    </source>
</evidence>
<keyword evidence="7 8" id="KW-0472">Membrane</keyword>
<dbReference type="InterPro" id="IPR024529">
    <property type="entry name" value="ECF_trnsprt_substrate-spec"/>
</dbReference>
<evidence type="ECO:0000256" key="5">
    <source>
        <dbReference type="ARBA" id="ARBA00022692"/>
    </source>
</evidence>